<evidence type="ECO:0000313" key="2">
    <source>
        <dbReference type="Proteomes" id="UP001234297"/>
    </source>
</evidence>
<keyword evidence="2" id="KW-1185">Reference proteome</keyword>
<comment type="caution">
    <text evidence="1">The sequence shown here is derived from an EMBL/GenBank/DDBJ whole genome shotgun (WGS) entry which is preliminary data.</text>
</comment>
<sequence length="373" mass="41256">MASAKKRGPLAPAIRRDPYEVLGVSRDSSDQEIKSAYHKLALNVLADAEKRRLYDNAGFEALESDGIDMEIDLSSLGTVNTVFAALFSKLGVPIKTTVSTTVLEEALSGLITIRPLPLGTSVSGKVEKQNAHFFSVTINEQQAQSGIVVRVTSAAQSKFKLLYFEEEANGGYGLALQEDSEKTGKVTSAGMYFLHFQVYRMDSTVSALAVAKDPESAFFKRLEGIQPCEVSELKAGTHIFAVYGDNFFKTASYTIEALCATTFEETTEKLKDIEDQILTKRNELRLFETDYRKALTRYQEVTNRYSQEKQSVDELLKRRESVQSSFTMIKLPADGSGCGSSKVPGGEFRAESPTEDGRDKSAKKKWFNLSFKG</sequence>
<reference evidence="1 2" key="1">
    <citation type="journal article" date="2022" name="Hortic Res">
        <title>A haplotype resolved chromosomal level avocado genome allows analysis of novel avocado genes.</title>
        <authorList>
            <person name="Nath O."/>
            <person name="Fletcher S.J."/>
            <person name="Hayward A."/>
            <person name="Shaw L.M."/>
            <person name="Masouleh A.K."/>
            <person name="Furtado A."/>
            <person name="Henry R.J."/>
            <person name="Mitter N."/>
        </authorList>
    </citation>
    <scope>NUCLEOTIDE SEQUENCE [LARGE SCALE GENOMIC DNA]</scope>
    <source>
        <strain evidence="2">cv. Hass</strain>
    </source>
</reference>
<dbReference type="Proteomes" id="UP001234297">
    <property type="component" value="Chromosome 5"/>
</dbReference>
<proteinExistence type="predicted"/>
<evidence type="ECO:0000313" key="1">
    <source>
        <dbReference type="EMBL" id="KAJ8641676.1"/>
    </source>
</evidence>
<name>A0ACC2M8M5_PERAE</name>
<gene>
    <name evidence="1" type="ORF">MRB53_018370</name>
</gene>
<protein>
    <submittedName>
        <fullName evidence="1">Uncharacterized protein</fullName>
    </submittedName>
</protein>
<organism evidence="1 2">
    <name type="scientific">Persea americana</name>
    <name type="common">Avocado</name>
    <dbReference type="NCBI Taxonomy" id="3435"/>
    <lineage>
        <taxon>Eukaryota</taxon>
        <taxon>Viridiplantae</taxon>
        <taxon>Streptophyta</taxon>
        <taxon>Embryophyta</taxon>
        <taxon>Tracheophyta</taxon>
        <taxon>Spermatophyta</taxon>
        <taxon>Magnoliopsida</taxon>
        <taxon>Magnoliidae</taxon>
        <taxon>Laurales</taxon>
        <taxon>Lauraceae</taxon>
        <taxon>Persea</taxon>
    </lineage>
</organism>
<dbReference type="EMBL" id="CM056813">
    <property type="protein sequence ID" value="KAJ8641676.1"/>
    <property type="molecule type" value="Genomic_DNA"/>
</dbReference>
<accession>A0ACC2M8M5</accession>